<dbReference type="Gene3D" id="3.40.50.720">
    <property type="entry name" value="NAD(P)-binding Rossmann-like Domain"/>
    <property type="match status" value="1"/>
</dbReference>
<dbReference type="PROSITE" id="PS00059">
    <property type="entry name" value="ADH_ZINC"/>
    <property type="match status" value="1"/>
</dbReference>
<comment type="similarity">
    <text evidence="4">Belongs to the zinc-containing alcohol dehydrogenase family.</text>
</comment>
<dbReference type="SUPFAM" id="SSF50129">
    <property type="entry name" value="GroES-like"/>
    <property type="match status" value="1"/>
</dbReference>
<sequence>MVRKMVVPDMEWVDEKAPDTQQVAVMETVGKIDIKYAKIPHAKDGEIRVDVKWVGICGSDLEVYRGARTPEFLTYPMRLGHEVAGIIDEVGPNVVGLKVGDHVALRYVWGAFAEYITCDPFSAVVLPPAFPLMHGSLIEITPTILTAMERGEISQAKNVLIMGQGVSGLQLTQFANLYSPKNLVVTDLFDEKLALGKKFGATKTYKIPTPDTRTMDIVGKDFPDGFDVVIPARLEGNSVIDALDATAQNGKLVMYGGIGKTDSTIDFFKMHRRRVDIYTTEPKRDIDNHRLLREGRDMVINGLINTEETVTNIFPLSKIEEAFQLRNDTRGDVIHVMIDCDATHDDGRYDNGNIPAEVHEPTISDL</sequence>
<evidence type="ECO:0000256" key="2">
    <source>
        <dbReference type="ARBA" id="ARBA00022833"/>
    </source>
</evidence>
<protein>
    <recommendedName>
        <fullName evidence="5">Enoyl reductase (ER) domain-containing protein</fullName>
    </recommendedName>
</protein>
<dbReference type="InterPro" id="IPR036291">
    <property type="entry name" value="NAD(P)-bd_dom_sf"/>
</dbReference>
<dbReference type="InterPro" id="IPR011032">
    <property type="entry name" value="GroES-like_sf"/>
</dbReference>
<accession>A0A0R2MTT0</accession>
<dbReference type="SMART" id="SM00829">
    <property type="entry name" value="PKS_ER"/>
    <property type="match status" value="1"/>
</dbReference>
<dbReference type="InterPro" id="IPR050129">
    <property type="entry name" value="Zn_alcohol_dh"/>
</dbReference>
<dbReference type="InterPro" id="IPR013154">
    <property type="entry name" value="ADH-like_N"/>
</dbReference>
<proteinExistence type="inferred from homology"/>
<keyword evidence="1 4" id="KW-0479">Metal-binding</keyword>
<keyword evidence="7" id="KW-1185">Reference proteome</keyword>
<organism evidence="6 7">
    <name type="scientific">Lacticaseibacillus saniviri JCM 17471 = DSM 24301</name>
    <dbReference type="NCBI Taxonomy" id="1293598"/>
    <lineage>
        <taxon>Bacteria</taxon>
        <taxon>Bacillati</taxon>
        <taxon>Bacillota</taxon>
        <taxon>Bacilli</taxon>
        <taxon>Lactobacillales</taxon>
        <taxon>Lactobacillaceae</taxon>
        <taxon>Lacticaseibacillus</taxon>
    </lineage>
</organism>
<dbReference type="InterPro" id="IPR002328">
    <property type="entry name" value="ADH_Zn_CS"/>
</dbReference>
<comment type="cofactor">
    <cofactor evidence="4">
        <name>Zn(2+)</name>
        <dbReference type="ChEBI" id="CHEBI:29105"/>
    </cofactor>
</comment>
<feature type="domain" description="Enoyl reductase (ER)" evidence="5">
    <location>
        <begin position="27"/>
        <end position="334"/>
    </location>
</feature>
<keyword evidence="2 4" id="KW-0862">Zinc</keyword>
<dbReference type="EMBL" id="JQCE01000075">
    <property type="protein sequence ID" value="KRO15181.1"/>
    <property type="molecule type" value="Genomic_DNA"/>
</dbReference>
<dbReference type="InterPro" id="IPR020843">
    <property type="entry name" value="ER"/>
</dbReference>
<evidence type="ECO:0000259" key="5">
    <source>
        <dbReference type="SMART" id="SM00829"/>
    </source>
</evidence>
<dbReference type="PANTHER" id="PTHR43401:SF2">
    <property type="entry name" value="L-THREONINE 3-DEHYDROGENASE"/>
    <property type="match status" value="1"/>
</dbReference>
<dbReference type="Pfam" id="PF00107">
    <property type="entry name" value="ADH_zinc_N"/>
    <property type="match status" value="1"/>
</dbReference>
<dbReference type="OrthoDB" id="9770238at2"/>
<dbReference type="PANTHER" id="PTHR43401">
    <property type="entry name" value="L-THREONINE 3-DEHYDROGENASE"/>
    <property type="match status" value="1"/>
</dbReference>
<dbReference type="GO" id="GO:0008270">
    <property type="term" value="F:zinc ion binding"/>
    <property type="evidence" value="ECO:0007669"/>
    <property type="project" value="InterPro"/>
</dbReference>
<dbReference type="STRING" id="1293598.IV56_GL000272"/>
<keyword evidence="3" id="KW-0560">Oxidoreductase</keyword>
<evidence type="ECO:0000313" key="6">
    <source>
        <dbReference type="EMBL" id="KRO15181.1"/>
    </source>
</evidence>
<dbReference type="Proteomes" id="UP000050969">
    <property type="component" value="Unassembled WGS sequence"/>
</dbReference>
<evidence type="ECO:0000313" key="7">
    <source>
        <dbReference type="Proteomes" id="UP000050969"/>
    </source>
</evidence>
<dbReference type="Pfam" id="PF08240">
    <property type="entry name" value="ADH_N"/>
    <property type="match status" value="1"/>
</dbReference>
<comment type="caution">
    <text evidence="6">The sequence shown here is derived from an EMBL/GenBank/DDBJ whole genome shotgun (WGS) entry which is preliminary data.</text>
</comment>
<evidence type="ECO:0000256" key="1">
    <source>
        <dbReference type="ARBA" id="ARBA00022723"/>
    </source>
</evidence>
<dbReference type="Gene3D" id="3.90.180.10">
    <property type="entry name" value="Medium-chain alcohol dehydrogenases, catalytic domain"/>
    <property type="match status" value="2"/>
</dbReference>
<dbReference type="AlphaFoldDB" id="A0A0R2MTT0"/>
<dbReference type="SUPFAM" id="SSF51735">
    <property type="entry name" value="NAD(P)-binding Rossmann-fold domains"/>
    <property type="match status" value="1"/>
</dbReference>
<dbReference type="PATRIC" id="fig|1293598.4.peg.291"/>
<evidence type="ECO:0000256" key="3">
    <source>
        <dbReference type="ARBA" id="ARBA00023002"/>
    </source>
</evidence>
<dbReference type="GO" id="GO:0016491">
    <property type="term" value="F:oxidoreductase activity"/>
    <property type="evidence" value="ECO:0007669"/>
    <property type="project" value="UniProtKB-KW"/>
</dbReference>
<evidence type="ECO:0000256" key="4">
    <source>
        <dbReference type="RuleBase" id="RU361277"/>
    </source>
</evidence>
<dbReference type="InterPro" id="IPR013149">
    <property type="entry name" value="ADH-like_C"/>
</dbReference>
<name>A0A0R2MTT0_9LACO</name>
<gene>
    <name evidence="6" type="ORF">IV56_GL000272</name>
</gene>
<reference evidence="6 7" key="1">
    <citation type="journal article" date="2015" name="Genome Announc.">
        <title>Expanding the biotechnology potential of lactobacilli through comparative genomics of 213 strains and associated genera.</title>
        <authorList>
            <person name="Sun Z."/>
            <person name="Harris H.M."/>
            <person name="McCann A."/>
            <person name="Guo C."/>
            <person name="Argimon S."/>
            <person name="Zhang W."/>
            <person name="Yang X."/>
            <person name="Jeffery I.B."/>
            <person name="Cooney J.C."/>
            <person name="Kagawa T.F."/>
            <person name="Liu W."/>
            <person name="Song Y."/>
            <person name="Salvetti E."/>
            <person name="Wrobel A."/>
            <person name="Rasinkangas P."/>
            <person name="Parkhill J."/>
            <person name="Rea M.C."/>
            <person name="O'Sullivan O."/>
            <person name="Ritari J."/>
            <person name="Douillard F.P."/>
            <person name="Paul Ross R."/>
            <person name="Yang R."/>
            <person name="Briner A.E."/>
            <person name="Felis G.E."/>
            <person name="de Vos W.M."/>
            <person name="Barrangou R."/>
            <person name="Klaenhammer T.R."/>
            <person name="Caufield P.W."/>
            <person name="Cui Y."/>
            <person name="Zhang H."/>
            <person name="O'Toole P.W."/>
        </authorList>
    </citation>
    <scope>NUCLEOTIDE SEQUENCE [LARGE SCALE GENOMIC DNA]</scope>
    <source>
        <strain evidence="6 7">DSM 24301</strain>
    </source>
</reference>
<dbReference type="RefSeq" id="WP_054776708.1">
    <property type="nucleotide sequence ID" value="NZ_BBBX01000003.1"/>
</dbReference>